<comment type="similarity">
    <text evidence="3 11">Belongs to the TrpB family.</text>
</comment>
<feature type="modified residue" description="N6-(pyridoxal phosphate)lysine" evidence="11">
    <location>
        <position position="106"/>
    </location>
</feature>
<dbReference type="Gene3D" id="3.40.50.1100">
    <property type="match status" value="2"/>
</dbReference>
<feature type="domain" description="Tryptophan synthase beta chain-like PALP" evidence="12">
    <location>
        <begin position="72"/>
        <end position="396"/>
    </location>
</feature>
<comment type="cofactor">
    <cofactor evidence="1 11">
        <name>pyridoxal 5'-phosphate</name>
        <dbReference type="ChEBI" id="CHEBI:597326"/>
    </cofactor>
</comment>
<evidence type="ECO:0000256" key="7">
    <source>
        <dbReference type="ARBA" id="ARBA00022898"/>
    </source>
</evidence>
<dbReference type="PROSITE" id="PS00168">
    <property type="entry name" value="TRP_SYNTHASE_BETA"/>
    <property type="match status" value="1"/>
</dbReference>
<keyword evidence="6 11" id="KW-0822">Tryptophan biosynthesis</keyword>
<dbReference type="Pfam" id="PF00291">
    <property type="entry name" value="PALP"/>
    <property type="match status" value="1"/>
</dbReference>
<dbReference type="EMBL" id="CP038026">
    <property type="protein sequence ID" value="QBQ36259.1"/>
    <property type="molecule type" value="Genomic_DNA"/>
</dbReference>
<comment type="function">
    <text evidence="11">The beta subunit is responsible for the synthesis of L-tryptophan from indole and L-serine.</text>
</comment>
<dbReference type="AlphaFoldDB" id="A0A4P7BFR9"/>
<evidence type="ECO:0000256" key="1">
    <source>
        <dbReference type="ARBA" id="ARBA00001933"/>
    </source>
</evidence>
<sequence>MKTPNANGPAALFHATDYQLPDTTGHFGPYGGSFVAETLTYALAELNEAYARYSRDPEFLEEFRYELKHFVGRPSPIYHARRWSEMAGGAQIFFKREDLNHTGAHKINNVIGQALLAKRMGKPRIIAETGAGQHGVATATICARFGLECVVYMGSEDVKRQAQNVYRMKLLGATVVPVESGSKTLKDALNEAMRDWVTNIENTFYIIGTVAGPHPYPMLVRDFQSVIGEECLVQMPEMTGRQPDYVLACIGGGSNAMGIFYPYIDQKDTQLIGVEAAGEGLDSGKHAASLTKGYPGVLHGNRTYLLQSEDGQIIETHSVSAGLDYPGVGPEHAWLKDSGRAQYVSVTDEEALQAFHDCCHIEGIIPALESSHALAYAAKLAATLPKDKIVLANLSGRGDKDMHTVAERMGLNFS</sequence>
<keyword evidence="15" id="KW-1185">Reference proteome</keyword>
<evidence type="ECO:0000313" key="14">
    <source>
        <dbReference type="EMBL" id="QBQ36259.1"/>
    </source>
</evidence>
<evidence type="ECO:0000256" key="3">
    <source>
        <dbReference type="ARBA" id="ARBA00009982"/>
    </source>
</evidence>
<dbReference type="InterPro" id="IPR023026">
    <property type="entry name" value="Trp_synth_beta/beta-like"/>
</dbReference>
<dbReference type="PANTHER" id="PTHR48077">
    <property type="entry name" value="TRYPTOPHAN SYNTHASE-RELATED"/>
    <property type="match status" value="1"/>
</dbReference>
<dbReference type="FunFam" id="3.40.50.1100:FF:000001">
    <property type="entry name" value="Tryptophan synthase beta chain"/>
    <property type="match status" value="1"/>
</dbReference>
<evidence type="ECO:0000256" key="10">
    <source>
        <dbReference type="ARBA" id="ARBA00049047"/>
    </source>
</evidence>
<evidence type="ECO:0000313" key="16">
    <source>
        <dbReference type="Proteomes" id="UP000619512"/>
    </source>
</evidence>
<dbReference type="OrthoDB" id="9766131at2"/>
<comment type="subunit">
    <text evidence="4 11">Tetramer of two alpha and two beta chains.</text>
</comment>
<reference evidence="13" key="1">
    <citation type="journal article" date="2014" name="Int. J. Syst. Evol. Microbiol.">
        <title>Complete genome sequence of Corynebacterium casei LMG S-19264T (=DSM 44701T), isolated from a smear-ripened cheese.</title>
        <authorList>
            <consortium name="US DOE Joint Genome Institute (JGI-PGF)"/>
            <person name="Walter F."/>
            <person name="Albersmeier A."/>
            <person name="Kalinowski J."/>
            <person name="Ruckert C."/>
        </authorList>
    </citation>
    <scope>NUCLEOTIDE SEQUENCE</scope>
    <source>
        <strain evidence="13">KCTC 12344</strain>
    </source>
</reference>
<evidence type="ECO:0000256" key="4">
    <source>
        <dbReference type="ARBA" id="ARBA00011270"/>
    </source>
</evidence>
<dbReference type="FunFam" id="3.40.50.1100:FF:000004">
    <property type="entry name" value="Tryptophan synthase beta chain"/>
    <property type="match status" value="1"/>
</dbReference>
<dbReference type="InterPro" id="IPR006654">
    <property type="entry name" value="Trp_synth_beta"/>
</dbReference>
<proteinExistence type="inferred from homology"/>
<accession>A0A4P7BFR9</accession>
<evidence type="ECO:0000259" key="12">
    <source>
        <dbReference type="Pfam" id="PF00291"/>
    </source>
</evidence>
<evidence type="ECO:0000256" key="8">
    <source>
        <dbReference type="ARBA" id="ARBA00023141"/>
    </source>
</evidence>
<evidence type="ECO:0000256" key="5">
    <source>
        <dbReference type="ARBA" id="ARBA00022605"/>
    </source>
</evidence>
<dbReference type="NCBIfam" id="TIGR00263">
    <property type="entry name" value="trpB"/>
    <property type="match status" value="1"/>
</dbReference>
<name>A0A4P7BFR9_9BURK</name>
<dbReference type="SUPFAM" id="SSF53686">
    <property type="entry name" value="Tryptophan synthase beta subunit-like PLP-dependent enzymes"/>
    <property type="match status" value="1"/>
</dbReference>
<evidence type="ECO:0000256" key="6">
    <source>
        <dbReference type="ARBA" id="ARBA00022822"/>
    </source>
</evidence>
<evidence type="ECO:0000313" key="13">
    <source>
        <dbReference type="EMBL" id="GGY76530.1"/>
    </source>
</evidence>
<dbReference type="InterPro" id="IPR036052">
    <property type="entry name" value="TrpB-like_PALP_sf"/>
</dbReference>
<dbReference type="GO" id="GO:0005737">
    <property type="term" value="C:cytoplasm"/>
    <property type="evidence" value="ECO:0007669"/>
    <property type="project" value="TreeGrafter"/>
</dbReference>
<reference evidence="14 15" key="2">
    <citation type="submission" date="2019-03" db="EMBL/GenBank/DDBJ databases">
        <title>Draft Genome Sequences of Six Type Strains of the Genus Massilia.</title>
        <authorList>
            <person name="Miess H."/>
            <person name="Frediansyhah A."/>
            <person name="Gross H."/>
        </authorList>
    </citation>
    <scope>NUCLEOTIDE SEQUENCE [LARGE SCALE GENOMIC DNA]</scope>
    <source>
        <strain evidence="14 15">DSM 17505</strain>
    </source>
</reference>
<dbReference type="PANTHER" id="PTHR48077:SF3">
    <property type="entry name" value="TRYPTOPHAN SYNTHASE"/>
    <property type="match status" value="1"/>
</dbReference>
<evidence type="ECO:0000256" key="11">
    <source>
        <dbReference type="HAMAP-Rule" id="MF_00133"/>
    </source>
</evidence>
<keyword evidence="9 11" id="KW-0456">Lyase</keyword>
<dbReference type="RefSeq" id="WP_134384543.1">
    <property type="nucleotide sequence ID" value="NZ_BMWW01000001.1"/>
</dbReference>
<evidence type="ECO:0000313" key="15">
    <source>
        <dbReference type="Proteomes" id="UP000294359"/>
    </source>
</evidence>
<keyword evidence="5 11" id="KW-0028">Amino-acid biosynthesis</keyword>
<dbReference type="GO" id="GO:0004834">
    <property type="term" value="F:tryptophan synthase activity"/>
    <property type="evidence" value="ECO:0007669"/>
    <property type="project" value="UniProtKB-UniRule"/>
</dbReference>
<keyword evidence="8 11" id="KW-0057">Aromatic amino acid biosynthesis</keyword>
<comment type="catalytic activity">
    <reaction evidence="10 11">
        <text>(1S,2R)-1-C-(indol-3-yl)glycerol 3-phosphate + L-serine = D-glyceraldehyde 3-phosphate + L-tryptophan + H2O</text>
        <dbReference type="Rhea" id="RHEA:10532"/>
        <dbReference type="ChEBI" id="CHEBI:15377"/>
        <dbReference type="ChEBI" id="CHEBI:33384"/>
        <dbReference type="ChEBI" id="CHEBI:57912"/>
        <dbReference type="ChEBI" id="CHEBI:58866"/>
        <dbReference type="ChEBI" id="CHEBI:59776"/>
        <dbReference type="EC" id="4.2.1.20"/>
    </reaction>
</comment>
<gene>
    <name evidence="11 13" type="primary">trpB</name>
    <name evidence="14" type="ORF">E1742_08905</name>
    <name evidence="13" type="ORF">GCM10007388_06570</name>
</gene>
<protein>
    <recommendedName>
        <fullName evidence="11">Tryptophan synthase beta chain</fullName>
        <ecNumber evidence="11">4.2.1.20</ecNumber>
    </recommendedName>
</protein>
<evidence type="ECO:0000256" key="9">
    <source>
        <dbReference type="ARBA" id="ARBA00023239"/>
    </source>
</evidence>
<dbReference type="Proteomes" id="UP000619512">
    <property type="component" value="Unassembled WGS sequence"/>
</dbReference>
<dbReference type="InterPro" id="IPR006653">
    <property type="entry name" value="Trp_synth_b_CS"/>
</dbReference>
<dbReference type="Proteomes" id="UP000294359">
    <property type="component" value="Chromosome"/>
</dbReference>
<keyword evidence="7 11" id="KW-0663">Pyridoxal phosphate</keyword>
<comment type="pathway">
    <text evidence="2 11">Amino-acid biosynthesis; L-tryptophan biosynthesis; L-tryptophan from chorismate: step 5/5.</text>
</comment>
<evidence type="ECO:0000256" key="2">
    <source>
        <dbReference type="ARBA" id="ARBA00004733"/>
    </source>
</evidence>
<dbReference type="InterPro" id="IPR001926">
    <property type="entry name" value="TrpB-like_PALP"/>
</dbReference>
<dbReference type="EC" id="4.2.1.20" evidence="11"/>
<dbReference type="EMBL" id="BMWW01000001">
    <property type="protein sequence ID" value="GGY76530.1"/>
    <property type="molecule type" value="Genomic_DNA"/>
</dbReference>
<organism evidence="13 16">
    <name type="scientific">Pseudoduganella plicata</name>
    <dbReference type="NCBI Taxonomy" id="321984"/>
    <lineage>
        <taxon>Bacteria</taxon>
        <taxon>Pseudomonadati</taxon>
        <taxon>Pseudomonadota</taxon>
        <taxon>Betaproteobacteria</taxon>
        <taxon>Burkholderiales</taxon>
        <taxon>Oxalobacteraceae</taxon>
        <taxon>Telluria group</taxon>
        <taxon>Pseudoduganella</taxon>
    </lineage>
</organism>
<dbReference type="CDD" id="cd06446">
    <property type="entry name" value="Trp-synth_B"/>
    <property type="match status" value="1"/>
</dbReference>
<reference evidence="13" key="3">
    <citation type="submission" date="2022-12" db="EMBL/GenBank/DDBJ databases">
        <authorList>
            <person name="Sun Q."/>
            <person name="Kim S."/>
        </authorList>
    </citation>
    <scope>NUCLEOTIDE SEQUENCE</scope>
    <source>
        <strain evidence="13">KCTC 12344</strain>
    </source>
</reference>
<dbReference type="HAMAP" id="MF_00133">
    <property type="entry name" value="Trp_synth_beta"/>
    <property type="match status" value="1"/>
</dbReference>
<dbReference type="PIRSF" id="PIRSF001413">
    <property type="entry name" value="Trp_syn_beta"/>
    <property type="match status" value="1"/>
</dbReference>